<protein>
    <recommendedName>
        <fullName evidence="1">Transcription regulator PadR N-terminal domain-containing protein</fullName>
    </recommendedName>
</protein>
<dbReference type="InterPro" id="IPR036388">
    <property type="entry name" value="WH-like_DNA-bd_sf"/>
</dbReference>
<evidence type="ECO:0000259" key="1">
    <source>
        <dbReference type="Pfam" id="PF03551"/>
    </source>
</evidence>
<dbReference type="InterPro" id="IPR005149">
    <property type="entry name" value="Tscrpt_reg_PadR_N"/>
</dbReference>
<dbReference type="PANTHER" id="PTHR43252">
    <property type="entry name" value="TRANSCRIPTIONAL REGULATOR YQJI"/>
    <property type="match status" value="1"/>
</dbReference>
<comment type="caution">
    <text evidence="2">The sequence shown here is derived from an EMBL/GenBank/DDBJ whole genome shotgun (WGS) entry which is preliminary data.</text>
</comment>
<proteinExistence type="predicted"/>
<dbReference type="PANTHER" id="PTHR43252:SF7">
    <property type="entry name" value="TRANSCRIPTIONAL REGULATOR YQJI"/>
    <property type="match status" value="1"/>
</dbReference>
<gene>
    <name evidence="2" type="ORF">S03H2_31251</name>
</gene>
<sequence length="213" mass="24674">MWLGKSLDLEKDMAEIRSKIKREIFDNVKKRRLTPLEFTIIEHIFNNQIISGYDLIRVLNEHFAGTWEAQSGTIYPLLSKLKRDGFLKVKTVKTQVGPLRKVYSLSEAGEEILKVKVNKNFLDQLKFVRNVLVELSSIYINSFPEEVKEEKIKEVQKLIKEINEYVIETIPSSVDFKTKCPNCSSEVGREGARYCPYCSASLFKEDNSKERDT</sequence>
<evidence type="ECO:0000313" key="2">
    <source>
        <dbReference type="EMBL" id="GAH61315.1"/>
    </source>
</evidence>
<feature type="domain" description="Transcription regulator PadR N-terminal" evidence="1">
    <location>
        <begin position="44"/>
        <end position="113"/>
    </location>
</feature>
<dbReference type="EMBL" id="BARU01018939">
    <property type="protein sequence ID" value="GAH61315.1"/>
    <property type="molecule type" value="Genomic_DNA"/>
</dbReference>
<accession>X1HW54</accession>
<organism evidence="2">
    <name type="scientific">marine sediment metagenome</name>
    <dbReference type="NCBI Taxonomy" id="412755"/>
    <lineage>
        <taxon>unclassified sequences</taxon>
        <taxon>metagenomes</taxon>
        <taxon>ecological metagenomes</taxon>
    </lineage>
</organism>
<dbReference type="Pfam" id="PF03551">
    <property type="entry name" value="PadR"/>
    <property type="match status" value="1"/>
</dbReference>
<dbReference type="AlphaFoldDB" id="X1HW54"/>
<name>X1HW54_9ZZZZ</name>
<dbReference type="Gene3D" id="1.10.10.10">
    <property type="entry name" value="Winged helix-like DNA-binding domain superfamily/Winged helix DNA-binding domain"/>
    <property type="match status" value="1"/>
</dbReference>
<reference evidence="2" key="1">
    <citation type="journal article" date="2014" name="Front. Microbiol.">
        <title>High frequency of phylogenetically diverse reductive dehalogenase-homologous genes in deep subseafloor sedimentary metagenomes.</title>
        <authorList>
            <person name="Kawai M."/>
            <person name="Futagami T."/>
            <person name="Toyoda A."/>
            <person name="Takaki Y."/>
            <person name="Nishi S."/>
            <person name="Hori S."/>
            <person name="Arai W."/>
            <person name="Tsubouchi T."/>
            <person name="Morono Y."/>
            <person name="Uchiyama I."/>
            <person name="Ito T."/>
            <person name="Fujiyama A."/>
            <person name="Inagaki F."/>
            <person name="Takami H."/>
        </authorList>
    </citation>
    <scope>NUCLEOTIDE SEQUENCE</scope>
    <source>
        <strain evidence="2">Expedition CK06-06</strain>
    </source>
</reference>
<dbReference type="InterPro" id="IPR036390">
    <property type="entry name" value="WH_DNA-bd_sf"/>
</dbReference>
<dbReference type="SUPFAM" id="SSF46785">
    <property type="entry name" value="Winged helix' DNA-binding domain"/>
    <property type="match status" value="1"/>
</dbReference>